<dbReference type="InterPro" id="IPR041054">
    <property type="entry name" value="Rrp40_N_euk"/>
</dbReference>
<dbReference type="GO" id="GO:0071035">
    <property type="term" value="P:nuclear polyadenylation-dependent rRNA catabolic process"/>
    <property type="evidence" value="ECO:0007669"/>
    <property type="project" value="TreeGrafter"/>
</dbReference>
<evidence type="ECO:0000256" key="2">
    <source>
        <dbReference type="ARBA" id="ARBA00022490"/>
    </source>
</evidence>
<protein>
    <submittedName>
        <fullName evidence="8">Exosome complex component Rrp40p</fullName>
    </submittedName>
</protein>
<evidence type="ECO:0000256" key="4">
    <source>
        <dbReference type="ARBA" id="ARBA00022884"/>
    </source>
</evidence>
<evidence type="ECO:0000313" key="9">
    <source>
        <dbReference type="Proteomes" id="UP000837801"/>
    </source>
</evidence>
<dbReference type="InterPro" id="IPR049469">
    <property type="entry name" value="RRP40_KH-I"/>
</dbReference>
<name>A0A9P0W1S0_9ASCO</name>
<evidence type="ECO:0000259" key="6">
    <source>
        <dbReference type="Pfam" id="PF15985"/>
    </source>
</evidence>
<keyword evidence="9" id="KW-1185">Reference proteome</keyword>
<evidence type="ECO:0000256" key="1">
    <source>
        <dbReference type="ARBA" id="ARBA00004123"/>
    </source>
</evidence>
<organism evidence="8 9">
    <name type="scientific">[Candida] railenensis</name>
    <dbReference type="NCBI Taxonomy" id="45579"/>
    <lineage>
        <taxon>Eukaryota</taxon>
        <taxon>Fungi</taxon>
        <taxon>Dikarya</taxon>
        <taxon>Ascomycota</taxon>
        <taxon>Saccharomycotina</taxon>
        <taxon>Pichiomycetes</taxon>
        <taxon>Debaryomycetaceae</taxon>
        <taxon>Kurtzmaniella</taxon>
    </lineage>
</organism>
<dbReference type="GO" id="GO:0034475">
    <property type="term" value="P:U4 snRNA 3'-end processing"/>
    <property type="evidence" value="ECO:0007669"/>
    <property type="project" value="TreeGrafter"/>
</dbReference>
<dbReference type="EMBL" id="CAKXYY010000037">
    <property type="protein sequence ID" value="CAH2355890.1"/>
    <property type="molecule type" value="Genomic_DNA"/>
</dbReference>
<dbReference type="InterPro" id="IPR004088">
    <property type="entry name" value="KH_dom_type_1"/>
</dbReference>
<dbReference type="PANTHER" id="PTHR21321">
    <property type="entry name" value="PNAS-3 RELATED"/>
    <property type="match status" value="1"/>
</dbReference>
<dbReference type="InterPro" id="IPR036612">
    <property type="entry name" value="KH_dom_type_1_sf"/>
</dbReference>
<evidence type="ECO:0000256" key="5">
    <source>
        <dbReference type="SAM" id="MobiDB-lite"/>
    </source>
</evidence>
<keyword evidence="4" id="KW-0694">RNA-binding</keyword>
<dbReference type="Gene3D" id="3.30.1370.10">
    <property type="entry name" value="K Homology domain, type 1"/>
    <property type="match status" value="1"/>
</dbReference>
<evidence type="ECO:0000259" key="7">
    <source>
        <dbReference type="Pfam" id="PF18311"/>
    </source>
</evidence>
<proteinExistence type="predicted"/>
<evidence type="ECO:0000313" key="8">
    <source>
        <dbReference type="EMBL" id="CAH2355890.1"/>
    </source>
</evidence>
<dbReference type="GO" id="GO:0003723">
    <property type="term" value="F:RNA binding"/>
    <property type="evidence" value="ECO:0007669"/>
    <property type="project" value="UniProtKB-KW"/>
</dbReference>
<dbReference type="Pfam" id="PF15985">
    <property type="entry name" value="KH_6"/>
    <property type="match status" value="1"/>
</dbReference>
<dbReference type="SUPFAM" id="SSF50249">
    <property type="entry name" value="Nucleic acid-binding proteins"/>
    <property type="match status" value="1"/>
</dbReference>
<feature type="domain" description="K Homology" evidence="6">
    <location>
        <begin position="155"/>
        <end position="202"/>
    </location>
</feature>
<dbReference type="InterPro" id="IPR026699">
    <property type="entry name" value="Exosome_RNA_bind1/RRP40/RRP4"/>
</dbReference>
<dbReference type="GO" id="GO:0071051">
    <property type="term" value="P:poly(A)-dependent snoRNA 3'-end processing"/>
    <property type="evidence" value="ECO:0007669"/>
    <property type="project" value="TreeGrafter"/>
</dbReference>
<accession>A0A9P0W1S0</accession>
<comment type="caution">
    <text evidence="8">The sequence shown here is derived from an EMBL/GenBank/DDBJ whole genome shotgun (WGS) entry which is preliminary data.</text>
</comment>
<keyword evidence="2" id="KW-0963">Cytoplasm</keyword>
<reference evidence="8" key="1">
    <citation type="submission" date="2022-03" db="EMBL/GenBank/DDBJ databases">
        <authorList>
            <person name="Legras J.-L."/>
            <person name="Devillers H."/>
            <person name="Grondin C."/>
        </authorList>
    </citation>
    <scope>NUCLEOTIDE SEQUENCE</scope>
    <source>
        <strain evidence="8">CLIB 1423</strain>
    </source>
</reference>
<dbReference type="OrthoDB" id="340500at2759"/>
<feature type="region of interest" description="Disordered" evidence="5">
    <location>
        <begin position="208"/>
        <end position="228"/>
    </location>
</feature>
<dbReference type="Pfam" id="PF21262">
    <property type="entry name" value="RRP40_S1"/>
    <property type="match status" value="1"/>
</dbReference>
<dbReference type="InterPro" id="IPR012340">
    <property type="entry name" value="NA-bd_OB-fold"/>
</dbReference>
<dbReference type="GO" id="GO:0000467">
    <property type="term" value="P:exonucleolytic trimming to generate mature 3'-end of 5.8S rRNA from tricistronic rRNA transcript (SSU-rRNA, 5.8S rRNA, LSU-rRNA)"/>
    <property type="evidence" value="ECO:0007669"/>
    <property type="project" value="TreeGrafter"/>
</dbReference>
<keyword evidence="3" id="KW-0271">Exosome</keyword>
<dbReference type="FunFam" id="2.40.50.140:FF:000127">
    <property type="entry name" value="Exosome complex component RRP40"/>
    <property type="match status" value="1"/>
</dbReference>
<dbReference type="Gene3D" id="2.40.50.100">
    <property type="match status" value="1"/>
</dbReference>
<dbReference type="AlphaFoldDB" id="A0A9P0W1S0"/>
<feature type="domain" description="Exosome complex exonuclease Rrp40 N-terminal" evidence="7">
    <location>
        <begin position="21"/>
        <end position="64"/>
    </location>
</feature>
<dbReference type="SUPFAM" id="SSF54791">
    <property type="entry name" value="Eukaryotic type KH-domain (KH-domain type I)"/>
    <property type="match status" value="1"/>
</dbReference>
<evidence type="ECO:0000256" key="3">
    <source>
        <dbReference type="ARBA" id="ARBA00022835"/>
    </source>
</evidence>
<dbReference type="GO" id="GO:0000176">
    <property type="term" value="C:nuclear exosome (RNase complex)"/>
    <property type="evidence" value="ECO:0007669"/>
    <property type="project" value="TreeGrafter"/>
</dbReference>
<dbReference type="GO" id="GO:0000177">
    <property type="term" value="C:cytoplasmic exosome (RNase complex)"/>
    <property type="evidence" value="ECO:0007669"/>
    <property type="project" value="TreeGrafter"/>
</dbReference>
<dbReference type="PANTHER" id="PTHR21321:SF1">
    <property type="entry name" value="EXOSOME COMPLEX COMPONENT RRP40"/>
    <property type="match status" value="1"/>
</dbReference>
<dbReference type="GO" id="GO:0071034">
    <property type="term" value="P:CUT catabolic process"/>
    <property type="evidence" value="ECO:0007669"/>
    <property type="project" value="TreeGrafter"/>
</dbReference>
<dbReference type="CDD" id="cd22526">
    <property type="entry name" value="KH-I_Rrp40"/>
    <property type="match status" value="1"/>
</dbReference>
<gene>
    <name evidence="8" type="ORF">CLIB1423_37S00474</name>
</gene>
<comment type="subcellular location">
    <subcellularLocation>
        <location evidence="1">Nucleus</location>
    </subcellularLocation>
</comment>
<dbReference type="Pfam" id="PF18311">
    <property type="entry name" value="Rrp40_N"/>
    <property type="match status" value="1"/>
</dbReference>
<dbReference type="Proteomes" id="UP000837801">
    <property type="component" value="Unassembled WGS sequence"/>
</dbReference>
<sequence length="267" mass="29562">MNVVLPGDSLPIENDASASISIGPGIYKSPQTQEIIPSSAGIINIKDTKQNTNRLIYIDSNSKRYIPQTNDFVIGIITGVFGENYKVQLQDFSQSVQLSMMAFPNASRKNRPNLKVGQAVYARVSQAIPEIDVELECIDATTGKEGGFGLLDESGYIFSVNLNFSRELLFNQNSPILEKLASRCKFEIAIGINGKIWIKCGDGIPIQKEGSSSNGNEEEDNKQQSKDSSKNYVYDLKCTLAATRYIQSCQHLKSEEIDAELKKLFNF</sequence>
<dbReference type="GO" id="GO:0071038">
    <property type="term" value="P:TRAMP-dependent tRNA surveillance pathway"/>
    <property type="evidence" value="ECO:0007669"/>
    <property type="project" value="TreeGrafter"/>
</dbReference>
<dbReference type="Gene3D" id="2.40.50.140">
    <property type="entry name" value="Nucleic acid-binding proteins"/>
    <property type="match status" value="1"/>
</dbReference>